<sequence>MLCDDQSETTNRPHALLSGAPTPAPAPAAPAPAPQRLRLLPPAPPVNQVPSGDASALTAATSATNLPQIRQQVSAIVNSLIK</sequence>
<proteinExistence type="predicted"/>
<comment type="caution">
    <text evidence="2">The sequence shown here is derived from an EMBL/GenBank/DDBJ whole genome shotgun (WGS) entry which is preliminary data.</text>
</comment>
<protein>
    <submittedName>
        <fullName evidence="2">Uncharacterized protein</fullName>
    </submittedName>
</protein>
<keyword evidence="3" id="KW-1185">Reference proteome</keyword>
<dbReference type="EMBL" id="CAKOGP040001874">
    <property type="protein sequence ID" value="CAJ1955016.1"/>
    <property type="molecule type" value="Genomic_DNA"/>
</dbReference>
<evidence type="ECO:0000313" key="2">
    <source>
        <dbReference type="EMBL" id="CAJ1955016.1"/>
    </source>
</evidence>
<dbReference type="AlphaFoldDB" id="A0AAD2JJ41"/>
<accession>A0AAD2JJ41</accession>
<evidence type="ECO:0000256" key="1">
    <source>
        <dbReference type="SAM" id="MobiDB-lite"/>
    </source>
</evidence>
<dbReference type="Proteomes" id="UP001295423">
    <property type="component" value="Unassembled WGS sequence"/>
</dbReference>
<gene>
    <name evidence="2" type="ORF">CYCCA115_LOCUS15546</name>
</gene>
<evidence type="ECO:0000313" key="3">
    <source>
        <dbReference type="Proteomes" id="UP001295423"/>
    </source>
</evidence>
<feature type="region of interest" description="Disordered" evidence="1">
    <location>
        <begin position="1"/>
        <end position="56"/>
    </location>
</feature>
<feature type="compositionally biased region" description="Pro residues" evidence="1">
    <location>
        <begin position="22"/>
        <end position="33"/>
    </location>
</feature>
<organism evidence="2 3">
    <name type="scientific">Cylindrotheca closterium</name>
    <dbReference type="NCBI Taxonomy" id="2856"/>
    <lineage>
        <taxon>Eukaryota</taxon>
        <taxon>Sar</taxon>
        <taxon>Stramenopiles</taxon>
        <taxon>Ochrophyta</taxon>
        <taxon>Bacillariophyta</taxon>
        <taxon>Bacillariophyceae</taxon>
        <taxon>Bacillariophycidae</taxon>
        <taxon>Bacillariales</taxon>
        <taxon>Bacillariaceae</taxon>
        <taxon>Cylindrotheca</taxon>
    </lineage>
</organism>
<reference evidence="2" key="1">
    <citation type="submission" date="2023-08" db="EMBL/GenBank/DDBJ databases">
        <authorList>
            <person name="Audoor S."/>
            <person name="Bilcke G."/>
        </authorList>
    </citation>
    <scope>NUCLEOTIDE SEQUENCE</scope>
</reference>
<name>A0AAD2JJ41_9STRA</name>